<dbReference type="RefSeq" id="WP_229161837.1">
    <property type="nucleotide sequence ID" value="NZ_JAJEWP010000005.1"/>
</dbReference>
<dbReference type="PANTHER" id="PTHR32057:SF14">
    <property type="entry name" value="PROTEIN ADENYLYLTRANSFERASE SELO, MITOCHONDRIAL"/>
    <property type="match status" value="1"/>
</dbReference>
<feature type="binding site" evidence="8">
    <location>
        <position position="256"/>
    </location>
    <ligand>
        <name>ATP</name>
        <dbReference type="ChEBI" id="CHEBI:30616"/>
    </ligand>
</feature>
<keyword evidence="2 8" id="KW-0808">Transferase</keyword>
<sequence length="480" mass="53970">MHFDHHFVQELSALGAITPISPLSDSRVIAINQGLLESLQLPEAWFQHDTLVDNLYNPEHPLVRNSFAQKYGGHQFGAWNPDLGDGRGLLLGHTRDANQQPVDLHLKGAGPTPYSRFGDGRAVLRSTLREYLASEAMHHLGIPTSRALALITSNHPVQREQTEPGAMLIRTCPSHIRFGHFEYFAHSRQPELLERLFQYTFTHHCDQLTTGENAHHALLSDITQRTARLVAHWQSVGFVHGVMNTDNMSIHGITFDYGPYAFMDACEPGMISNHSDPNGRYAYDKQPGIALWNLNALAHGFTSYLDVDGITEALQQFEPTLQQHYAQLMANKLGLSKLHGDDFSLLNDLLTLMAREGADYTHTFRRLAGIEPHRASHEFCDRFVDRSAAQHWVSRYQQRLLNDPIDPTTRQATMGLANPVVVLRNHHAQTVIEAAYQGDFEPFQRLLATLQNPFDEQHSSAEFAQPPPTENANMKLSCSS</sequence>
<keyword evidence="11" id="KW-1185">Reference proteome</keyword>
<proteinExistence type="inferred from homology"/>
<comment type="cofactor">
    <cofactor evidence="8">
        <name>Mg(2+)</name>
        <dbReference type="ChEBI" id="CHEBI:18420"/>
    </cofactor>
    <cofactor evidence="8">
        <name>Mn(2+)</name>
        <dbReference type="ChEBI" id="CHEBI:29035"/>
    </cofactor>
</comment>
<keyword evidence="4 8" id="KW-0479">Metal-binding</keyword>
<feature type="binding site" evidence="8">
    <location>
        <position position="247"/>
    </location>
    <ligand>
        <name>Mg(2+)</name>
        <dbReference type="ChEBI" id="CHEBI:18420"/>
    </ligand>
</feature>
<gene>
    <name evidence="8" type="primary">ydiU</name>
    <name evidence="8" type="synonym">selO</name>
    <name evidence="10" type="ORF">LJ739_15060</name>
</gene>
<evidence type="ECO:0000256" key="5">
    <source>
        <dbReference type="ARBA" id="ARBA00022741"/>
    </source>
</evidence>
<dbReference type="InterPro" id="IPR003846">
    <property type="entry name" value="SelO"/>
</dbReference>
<comment type="catalytic activity">
    <reaction evidence="8">
        <text>L-threonyl-[protein] + ATP = 3-O-(5'-adenylyl)-L-threonyl-[protein] + diphosphate</text>
        <dbReference type="Rhea" id="RHEA:54292"/>
        <dbReference type="Rhea" id="RHEA-COMP:11060"/>
        <dbReference type="Rhea" id="RHEA-COMP:13847"/>
        <dbReference type="ChEBI" id="CHEBI:30013"/>
        <dbReference type="ChEBI" id="CHEBI:30616"/>
        <dbReference type="ChEBI" id="CHEBI:33019"/>
        <dbReference type="ChEBI" id="CHEBI:138113"/>
        <dbReference type="EC" id="2.7.7.108"/>
    </reaction>
</comment>
<keyword evidence="3 8" id="KW-0548">Nucleotidyltransferase</keyword>
<comment type="catalytic activity">
    <reaction evidence="8">
        <text>L-tyrosyl-[protein] + UTP = O-(5'-uridylyl)-L-tyrosyl-[protein] + diphosphate</text>
        <dbReference type="Rhea" id="RHEA:83887"/>
        <dbReference type="Rhea" id="RHEA-COMP:10136"/>
        <dbReference type="Rhea" id="RHEA-COMP:20238"/>
        <dbReference type="ChEBI" id="CHEBI:33019"/>
        <dbReference type="ChEBI" id="CHEBI:46398"/>
        <dbReference type="ChEBI" id="CHEBI:46858"/>
        <dbReference type="ChEBI" id="CHEBI:90602"/>
    </reaction>
</comment>
<keyword evidence="8" id="KW-0464">Manganese</keyword>
<dbReference type="EC" id="2.7.7.108" evidence="8"/>
<protein>
    <recommendedName>
        <fullName evidence="8">Protein nucleotidyltransferase YdiU</fullName>
        <ecNumber evidence="8">2.7.7.-</ecNumber>
    </recommendedName>
    <alternativeName>
        <fullName evidence="8">Protein adenylyltransferase YdiU</fullName>
        <ecNumber evidence="8">2.7.7.108</ecNumber>
    </alternativeName>
    <alternativeName>
        <fullName evidence="8">Protein uridylyltransferase YdiU</fullName>
        <ecNumber evidence="8">2.7.7.-</ecNumber>
    </alternativeName>
</protein>
<evidence type="ECO:0000256" key="4">
    <source>
        <dbReference type="ARBA" id="ARBA00022723"/>
    </source>
</evidence>
<evidence type="ECO:0000256" key="7">
    <source>
        <dbReference type="ARBA" id="ARBA00022842"/>
    </source>
</evidence>
<comment type="catalytic activity">
    <reaction evidence="8">
        <text>L-seryl-[protein] + UTP = O-(5'-uridylyl)-L-seryl-[protein] + diphosphate</text>
        <dbReference type="Rhea" id="RHEA:64604"/>
        <dbReference type="Rhea" id="RHEA-COMP:9863"/>
        <dbReference type="Rhea" id="RHEA-COMP:16635"/>
        <dbReference type="ChEBI" id="CHEBI:29999"/>
        <dbReference type="ChEBI" id="CHEBI:33019"/>
        <dbReference type="ChEBI" id="CHEBI:46398"/>
        <dbReference type="ChEBI" id="CHEBI:156051"/>
    </reaction>
</comment>
<dbReference type="HAMAP" id="MF_00692">
    <property type="entry name" value="SelO"/>
    <property type="match status" value="1"/>
</dbReference>
<reference evidence="10 11" key="1">
    <citation type="submission" date="2021-10" db="EMBL/GenBank/DDBJ databases">
        <title>Draft genome of Aestuariibacter halophilus JC2043.</title>
        <authorList>
            <person name="Emsley S.A."/>
            <person name="Pfannmuller K.M."/>
            <person name="Ushijima B."/>
            <person name="Saw J.H."/>
            <person name="Videau P."/>
        </authorList>
    </citation>
    <scope>NUCLEOTIDE SEQUENCE [LARGE SCALE GENOMIC DNA]</scope>
    <source>
        <strain evidence="10 11">JC2043</strain>
    </source>
</reference>
<feature type="region of interest" description="Disordered" evidence="9">
    <location>
        <begin position="457"/>
        <end position="480"/>
    </location>
</feature>
<feature type="binding site" evidence="8">
    <location>
        <position position="119"/>
    </location>
    <ligand>
        <name>ATP</name>
        <dbReference type="ChEBI" id="CHEBI:30616"/>
    </ligand>
</feature>
<evidence type="ECO:0000313" key="11">
    <source>
        <dbReference type="Proteomes" id="UP001520878"/>
    </source>
</evidence>
<keyword evidence="6 8" id="KW-0067">ATP-binding</keyword>
<feature type="binding site" evidence="8">
    <location>
        <position position="86"/>
    </location>
    <ligand>
        <name>ATP</name>
        <dbReference type="ChEBI" id="CHEBI:30616"/>
    </ligand>
</feature>
<comment type="caution">
    <text evidence="10">The sequence shown here is derived from an EMBL/GenBank/DDBJ whole genome shotgun (WGS) entry which is preliminary data.</text>
</comment>
<feature type="binding site" evidence="8">
    <location>
        <position position="177"/>
    </location>
    <ligand>
        <name>ATP</name>
        <dbReference type="ChEBI" id="CHEBI:30616"/>
    </ligand>
</feature>
<evidence type="ECO:0000256" key="8">
    <source>
        <dbReference type="HAMAP-Rule" id="MF_00692"/>
    </source>
</evidence>
<accession>A0ABS8GBW3</accession>
<evidence type="ECO:0000256" key="9">
    <source>
        <dbReference type="SAM" id="MobiDB-lite"/>
    </source>
</evidence>
<comment type="function">
    <text evidence="8">Nucleotidyltransferase involved in the post-translational modification of proteins. It can catalyze the addition of adenosine monophosphate (AMP) or uridine monophosphate (UMP) to a protein, resulting in modifications known as AMPylation and UMPylation.</text>
</comment>
<organism evidence="10 11">
    <name type="scientific">Fluctibacter halophilus</name>
    <dbReference type="NCBI Taxonomy" id="226011"/>
    <lineage>
        <taxon>Bacteria</taxon>
        <taxon>Pseudomonadati</taxon>
        <taxon>Pseudomonadota</taxon>
        <taxon>Gammaproteobacteria</taxon>
        <taxon>Alteromonadales</taxon>
        <taxon>Alteromonadaceae</taxon>
        <taxon>Fluctibacter</taxon>
    </lineage>
</organism>
<feature type="compositionally biased region" description="Polar residues" evidence="9">
    <location>
        <begin position="470"/>
        <end position="480"/>
    </location>
</feature>
<evidence type="ECO:0000256" key="1">
    <source>
        <dbReference type="ARBA" id="ARBA00009747"/>
    </source>
</evidence>
<dbReference type="Proteomes" id="UP001520878">
    <property type="component" value="Unassembled WGS sequence"/>
</dbReference>
<comment type="catalytic activity">
    <reaction evidence="8">
        <text>L-seryl-[protein] + ATP = 3-O-(5'-adenylyl)-L-seryl-[protein] + diphosphate</text>
        <dbReference type="Rhea" id="RHEA:58120"/>
        <dbReference type="Rhea" id="RHEA-COMP:9863"/>
        <dbReference type="Rhea" id="RHEA-COMP:15073"/>
        <dbReference type="ChEBI" id="CHEBI:29999"/>
        <dbReference type="ChEBI" id="CHEBI:30616"/>
        <dbReference type="ChEBI" id="CHEBI:33019"/>
        <dbReference type="ChEBI" id="CHEBI:142516"/>
        <dbReference type="EC" id="2.7.7.108"/>
    </reaction>
</comment>
<comment type="similarity">
    <text evidence="1 8">Belongs to the SELO family.</text>
</comment>
<feature type="binding site" evidence="8">
    <location>
        <position position="84"/>
    </location>
    <ligand>
        <name>ATP</name>
        <dbReference type="ChEBI" id="CHEBI:30616"/>
    </ligand>
</feature>
<dbReference type="NCBIfam" id="NF000658">
    <property type="entry name" value="PRK00029.1"/>
    <property type="match status" value="1"/>
</dbReference>
<dbReference type="PANTHER" id="PTHR32057">
    <property type="entry name" value="PROTEIN ADENYLYLTRANSFERASE SELO, MITOCHONDRIAL"/>
    <property type="match status" value="1"/>
</dbReference>
<evidence type="ECO:0000256" key="3">
    <source>
        <dbReference type="ARBA" id="ARBA00022695"/>
    </source>
</evidence>
<name>A0ABS8GBW3_9ALTE</name>
<keyword evidence="5 8" id="KW-0547">Nucleotide-binding</keyword>
<evidence type="ECO:0000256" key="6">
    <source>
        <dbReference type="ARBA" id="ARBA00022840"/>
    </source>
</evidence>
<evidence type="ECO:0000256" key="2">
    <source>
        <dbReference type="ARBA" id="ARBA00022679"/>
    </source>
</evidence>
<feature type="binding site" evidence="8">
    <location>
        <position position="170"/>
    </location>
    <ligand>
        <name>ATP</name>
        <dbReference type="ChEBI" id="CHEBI:30616"/>
    </ligand>
</feature>
<feature type="binding site" evidence="8">
    <location>
        <position position="107"/>
    </location>
    <ligand>
        <name>ATP</name>
        <dbReference type="ChEBI" id="CHEBI:30616"/>
    </ligand>
</feature>
<dbReference type="EC" id="2.7.7.-" evidence="8"/>
<evidence type="ECO:0000313" key="10">
    <source>
        <dbReference type="EMBL" id="MCC2617571.1"/>
    </source>
</evidence>
<comment type="catalytic activity">
    <reaction evidence="8">
        <text>L-histidyl-[protein] + UTP = N(tele)-(5'-uridylyl)-L-histidyl-[protein] + diphosphate</text>
        <dbReference type="Rhea" id="RHEA:83891"/>
        <dbReference type="Rhea" id="RHEA-COMP:9745"/>
        <dbReference type="Rhea" id="RHEA-COMP:20239"/>
        <dbReference type="ChEBI" id="CHEBI:29979"/>
        <dbReference type="ChEBI" id="CHEBI:33019"/>
        <dbReference type="ChEBI" id="CHEBI:46398"/>
        <dbReference type="ChEBI" id="CHEBI:233474"/>
    </reaction>
</comment>
<feature type="binding site" evidence="8">
    <location>
        <position position="256"/>
    </location>
    <ligand>
        <name>Mg(2+)</name>
        <dbReference type="ChEBI" id="CHEBI:18420"/>
    </ligand>
</feature>
<dbReference type="EMBL" id="JAJEWP010000005">
    <property type="protein sequence ID" value="MCC2617571.1"/>
    <property type="molecule type" value="Genomic_DNA"/>
</dbReference>
<feature type="active site" description="Proton acceptor" evidence="8">
    <location>
        <position position="246"/>
    </location>
</feature>
<keyword evidence="7 8" id="KW-0460">Magnesium</keyword>
<dbReference type="Pfam" id="PF02696">
    <property type="entry name" value="SelO"/>
    <property type="match status" value="1"/>
</dbReference>
<feature type="binding site" evidence="8">
    <location>
        <position position="87"/>
    </location>
    <ligand>
        <name>ATP</name>
        <dbReference type="ChEBI" id="CHEBI:30616"/>
    </ligand>
</feature>
<feature type="binding site" evidence="8">
    <location>
        <position position="120"/>
    </location>
    <ligand>
        <name>ATP</name>
        <dbReference type="ChEBI" id="CHEBI:30616"/>
    </ligand>
</feature>
<comment type="catalytic activity">
    <reaction evidence="8">
        <text>L-tyrosyl-[protein] + ATP = O-(5'-adenylyl)-L-tyrosyl-[protein] + diphosphate</text>
        <dbReference type="Rhea" id="RHEA:54288"/>
        <dbReference type="Rhea" id="RHEA-COMP:10136"/>
        <dbReference type="Rhea" id="RHEA-COMP:13846"/>
        <dbReference type="ChEBI" id="CHEBI:30616"/>
        <dbReference type="ChEBI" id="CHEBI:33019"/>
        <dbReference type="ChEBI" id="CHEBI:46858"/>
        <dbReference type="ChEBI" id="CHEBI:83624"/>
        <dbReference type="EC" id="2.7.7.108"/>
    </reaction>
</comment>